<evidence type="ECO:0000313" key="3">
    <source>
        <dbReference type="Proteomes" id="UP000052012"/>
    </source>
</evidence>
<gene>
    <name evidence="2" type="ORF">FD06_GL000458</name>
</gene>
<dbReference type="AlphaFoldDB" id="A0A0R2AU16"/>
<protein>
    <submittedName>
        <fullName evidence="2">Uncharacterized protein</fullName>
    </submittedName>
</protein>
<reference evidence="2 3" key="1">
    <citation type="journal article" date="2015" name="Genome Announc.">
        <title>Expanding the biotechnology potential of lactobacilli through comparative genomics of 213 strains and associated genera.</title>
        <authorList>
            <person name="Sun Z."/>
            <person name="Harris H.M."/>
            <person name="McCann A."/>
            <person name="Guo C."/>
            <person name="Argimon S."/>
            <person name="Zhang W."/>
            <person name="Yang X."/>
            <person name="Jeffery I.B."/>
            <person name="Cooney J.C."/>
            <person name="Kagawa T.F."/>
            <person name="Liu W."/>
            <person name="Song Y."/>
            <person name="Salvetti E."/>
            <person name="Wrobel A."/>
            <person name="Rasinkangas P."/>
            <person name="Parkhill J."/>
            <person name="Rea M.C."/>
            <person name="O'Sullivan O."/>
            <person name="Ritari J."/>
            <person name="Douillard F.P."/>
            <person name="Paul Ross R."/>
            <person name="Yang R."/>
            <person name="Briner A.E."/>
            <person name="Felis G.E."/>
            <person name="de Vos W.M."/>
            <person name="Barrangou R."/>
            <person name="Klaenhammer T.R."/>
            <person name="Caufield P.W."/>
            <person name="Cui Y."/>
            <person name="Zhang H."/>
            <person name="O'Toole P.W."/>
        </authorList>
    </citation>
    <scope>NUCLEOTIDE SEQUENCE [LARGE SCALE GENOMIC DNA]</scope>
    <source>
        <strain evidence="2 3">DSM 23829</strain>
    </source>
</reference>
<comment type="caution">
    <text evidence="2">The sequence shown here is derived from an EMBL/GenBank/DDBJ whole genome shotgun (WGS) entry which is preliminary data.</text>
</comment>
<dbReference type="EMBL" id="AYYQ01000035">
    <property type="protein sequence ID" value="KRM67739.1"/>
    <property type="molecule type" value="Genomic_DNA"/>
</dbReference>
<dbReference type="Proteomes" id="UP000052012">
    <property type="component" value="Unassembled WGS sequence"/>
</dbReference>
<feature type="signal peptide" evidence="1">
    <location>
        <begin position="1"/>
        <end position="26"/>
    </location>
</feature>
<organism evidence="2 3">
    <name type="scientific">Apilactobacillus ozensis DSM 23829 = JCM 17196</name>
    <dbReference type="NCBI Taxonomy" id="1423781"/>
    <lineage>
        <taxon>Bacteria</taxon>
        <taxon>Bacillati</taxon>
        <taxon>Bacillota</taxon>
        <taxon>Bacilli</taxon>
        <taxon>Lactobacillales</taxon>
        <taxon>Lactobacillaceae</taxon>
        <taxon>Apilactobacillus</taxon>
    </lineage>
</organism>
<evidence type="ECO:0000313" key="2">
    <source>
        <dbReference type="EMBL" id="KRM67739.1"/>
    </source>
</evidence>
<keyword evidence="3" id="KW-1185">Reference proteome</keyword>
<dbReference type="RefSeq" id="WP_056966703.1">
    <property type="nucleotide sequence ID" value="NZ_AYYQ01000035.1"/>
</dbReference>
<keyword evidence="1" id="KW-0732">Signal</keyword>
<name>A0A0R2AU16_9LACO</name>
<evidence type="ECO:0000256" key="1">
    <source>
        <dbReference type="SAM" id="SignalP"/>
    </source>
</evidence>
<accession>A0A0R2AU16</accession>
<feature type="chain" id="PRO_5006415019" evidence="1">
    <location>
        <begin position="27"/>
        <end position="179"/>
    </location>
</feature>
<dbReference type="PATRIC" id="fig|1423781.4.peg.470"/>
<sequence length="179" mass="20492">MRKLKVLIFVPLSFILFYLVSYHASANTNSNNNLSFNIENVSKHFVSGTTNKYTNVNVLGKNIRSNTKGYFRIYLKNSIRYNKLTKFHLTKNKMSKNVYARLYSTKGININTVAKATKYASSIITGKSAHNYIWGGTYDKKSKSYIVRPTNFKLQSEGFTGTGNIYSVHKNGIIYDYDF</sequence>
<proteinExistence type="predicted"/>